<proteinExistence type="predicted"/>
<accession>A0ABR0S9Z8</accession>
<sequence>MASRKVSTDRVVPLLPYDTLRPLQHIVIRMILVFDSILDSKKLHDTLWHIVAEREGWSRFGARLRRSGSTGLEYHIPAKYSGGRPALNFNHTTHRAKIRDHAEGCQLLPSVGTETKAHLAPGEDFFMPKTGPNKLDDYLESDLPVLGLNVISFEDATVVVLHLPHVLTDGTGIALLLHAWVLALNNKEDKIPIPLAVDVDLLGPLDEEIKLESDKGWLLSDWQRSWLGWTWLNIRSLPRTLDPPLELKTIIVPAARMKVLREAALQDRMAGQETEGGKPPH</sequence>
<dbReference type="Gene3D" id="3.30.559.10">
    <property type="entry name" value="Chloramphenicol acetyltransferase-like domain"/>
    <property type="match status" value="1"/>
</dbReference>
<dbReference type="InterPro" id="IPR023213">
    <property type="entry name" value="CAT-like_dom_sf"/>
</dbReference>
<dbReference type="Proteomes" id="UP001338125">
    <property type="component" value="Unassembled WGS sequence"/>
</dbReference>
<gene>
    <name evidence="1" type="ORF">PT974_10430</name>
</gene>
<protein>
    <submittedName>
        <fullName evidence="1">Acetyltransferase adrJ</fullName>
    </submittedName>
</protein>
<name>A0ABR0S9Z8_9HYPO</name>
<reference evidence="1 2" key="1">
    <citation type="submission" date="2024-01" db="EMBL/GenBank/DDBJ databases">
        <title>Complete genome of Cladobotryum mycophilum ATHUM6906.</title>
        <authorList>
            <person name="Christinaki A.C."/>
            <person name="Myridakis A.I."/>
            <person name="Kouvelis V.N."/>
        </authorList>
    </citation>
    <scope>NUCLEOTIDE SEQUENCE [LARGE SCALE GENOMIC DNA]</scope>
    <source>
        <strain evidence="1 2">ATHUM6906</strain>
    </source>
</reference>
<keyword evidence="2" id="KW-1185">Reference proteome</keyword>
<evidence type="ECO:0000313" key="1">
    <source>
        <dbReference type="EMBL" id="KAK5988933.1"/>
    </source>
</evidence>
<evidence type="ECO:0000313" key="2">
    <source>
        <dbReference type="Proteomes" id="UP001338125"/>
    </source>
</evidence>
<comment type="caution">
    <text evidence="1">The sequence shown here is derived from an EMBL/GenBank/DDBJ whole genome shotgun (WGS) entry which is preliminary data.</text>
</comment>
<dbReference type="EMBL" id="JAVFKD010000015">
    <property type="protein sequence ID" value="KAK5988933.1"/>
    <property type="molecule type" value="Genomic_DNA"/>
</dbReference>
<organism evidence="1 2">
    <name type="scientific">Cladobotryum mycophilum</name>
    <dbReference type="NCBI Taxonomy" id="491253"/>
    <lineage>
        <taxon>Eukaryota</taxon>
        <taxon>Fungi</taxon>
        <taxon>Dikarya</taxon>
        <taxon>Ascomycota</taxon>
        <taxon>Pezizomycotina</taxon>
        <taxon>Sordariomycetes</taxon>
        <taxon>Hypocreomycetidae</taxon>
        <taxon>Hypocreales</taxon>
        <taxon>Hypocreaceae</taxon>
        <taxon>Cladobotryum</taxon>
    </lineage>
</organism>